<name>A0A915K5G3_ROMCU</name>
<accession>A0A915K5G3</accession>
<evidence type="ECO:0000313" key="1">
    <source>
        <dbReference type="Proteomes" id="UP000887565"/>
    </source>
</evidence>
<dbReference type="AlphaFoldDB" id="A0A915K5G3"/>
<dbReference type="Proteomes" id="UP000887565">
    <property type="component" value="Unplaced"/>
</dbReference>
<keyword evidence="1" id="KW-1185">Reference proteome</keyword>
<sequence>MLLYGSEPIKANEGQRHKNAPALDIIQLLNKMKNSIFCTLHSSVGIDEVNFIVLLINGITKVEYSGRLTDLGETMKFEITENFVVENATPSLAAPSAIK</sequence>
<dbReference type="WBParaSite" id="nRc.2.0.1.t33102-RA">
    <property type="protein sequence ID" value="nRc.2.0.1.t33102-RA"/>
    <property type="gene ID" value="nRc.2.0.1.g33102"/>
</dbReference>
<evidence type="ECO:0000313" key="2">
    <source>
        <dbReference type="WBParaSite" id="nRc.2.0.1.t33102-RA"/>
    </source>
</evidence>
<reference evidence="2" key="1">
    <citation type="submission" date="2022-11" db="UniProtKB">
        <authorList>
            <consortium name="WormBaseParasite"/>
        </authorList>
    </citation>
    <scope>IDENTIFICATION</scope>
</reference>
<organism evidence="1 2">
    <name type="scientific">Romanomermis culicivorax</name>
    <name type="common">Nematode worm</name>
    <dbReference type="NCBI Taxonomy" id="13658"/>
    <lineage>
        <taxon>Eukaryota</taxon>
        <taxon>Metazoa</taxon>
        <taxon>Ecdysozoa</taxon>
        <taxon>Nematoda</taxon>
        <taxon>Enoplea</taxon>
        <taxon>Dorylaimia</taxon>
        <taxon>Mermithida</taxon>
        <taxon>Mermithoidea</taxon>
        <taxon>Mermithidae</taxon>
        <taxon>Romanomermis</taxon>
    </lineage>
</organism>
<protein>
    <submittedName>
        <fullName evidence="2">Uncharacterized protein</fullName>
    </submittedName>
</protein>
<proteinExistence type="predicted"/>